<protein>
    <recommendedName>
        <fullName evidence="10">Glycosyltransferase family 15 protein</fullName>
    </recommendedName>
</protein>
<keyword evidence="3" id="KW-0328">Glycosyltransferase</keyword>
<comment type="similarity">
    <text evidence="2">Belongs to the glycosyltransferase 15 family.</text>
</comment>
<dbReference type="EMBL" id="CABVLU010000002">
    <property type="protein sequence ID" value="VVT48743.1"/>
    <property type="molecule type" value="Genomic_DNA"/>
</dbReference>
<comment type="subcellular location">
    <subcellularLocation>
        <location evidence="1">Membrane</location>
        <topology evidence="1">Single-pass type II membrane protein</topology>
    </subcellularLocation>
</comment>
<dbReference type="AlphaFoldDB" id="A0A5E8BBW3"/>
<evidence type="ECO:0000256" key="7">
    <source>
        <dbReference type="SAM" id="MobiDB-lite"/>
    </source>
</evidence>
<dbReference type="PANTHER" id="PTHR31121">
    <property type="entry name" value="ALPHA-1,2 MANNOSYLTRANSFERASE KTR1"/>
    <property type="match status" value="1"/>
</dbReference>
<evidence type="ECO:0000256" key="4">
    <source>
        <dbReference type="ARBA" id="ARBA00022679"/>
    </source>
</evidence>
<gene>
    <name evidence="8" type="ORF">SAPINGB_P001929</name>
</gene>
<keyword evidence="9" id="KW-1185">Reference proteome</keyword>
<feature type="compositionally biased region" description="Basic and acidic residues" evidence="7">
    <location>
        <begin position="66"/>
        <end position="88"/>
    </location>
</feature>
<accession>A0A5E8BBW3</accession>
<dbReference type="GO" id="GO:0006493">
    <property type="term" value="P:protein O-linked glycosylation"/>
    <property type="evidence" value="ECO:0007669"/>
    <property type="project" value="TreeGrafter"/>
</dbReference>
<dbReference type="Proteomes" id="UP000398389">
    <property type="component" value="Unassembled WGS sequence"/>
</dbReference>
<name>A0A5E8BBW3_9ASCO</name>
<dbReference type="PIRSF" id="PIRSF018153">
    <property type="entry name" value="Glyco_trans_15"/>
    <property type="match status" value="1"/>
</dbReference>
<organism evidence="8 9">
    <name type="scientific">Magnusiomyces paraingens</name>
    <dbReference type="NCBI Taxonomy" id="2606893"/>
    <lineage>
        <taxon>Eukaryota</taxon>
        <taxon>Fungi</taxon>
        <taxon>Dikarya</taxon>
        <taxon>Ascomycota</taxon>
        <taxon>Saccharomycotina</taxon>
        <taxon>Dipodascomycetes</taxon>
        <taxon>Dipodascales</taxon>
        <taxon>Dipodascaceae</taxon>
        <taxon>Magnusiomyces</taxon>
    </lineage>
</organism>
<dbReference type="InterPro" id="IPR002685">
    <property type="entry name" value="Glyco_trans_15"/>
</dbReference>
<dbReference type="FunFam" id="3.90.550.10:FF:000051">
    <property type="entry name" value="Alpha-1,2-mannosyltransferase (Ktr4)"/>
    <property type="match status" value="1"/>
</dbReference>
<dbReference type="OrthoDB" id="439943at2759"/>
<dbReference type="GeneID" id="43580749"/>
<evidence type="ECO:0008006" key="10">
    <source>
        <dbReference type="Google" id="ProtNLM"/>
    </source>
</evidence>
<dbReference type="GO" id="GO:0000026">
    <property type="term" value="F:alpha-1,2-mannosyltransferase activity"/>
    <property type="evidence" value="ECO:0007669"/>
    <property type="project" value="TreeGrafter"/>
</dbReference>
<dbReference type="RefSeq" id="XP_031852540.1">
    <property type="nucleotide sequence ID" value="XM_031996649.1"/>
</dbReference>
<feature type="compositionally biased region" description="Polar residues" evidence="7">
    <location>
        <begin position="121"/>
        <end position="130"/>
    </location>
</feature>
<evidence type="ECO:0000256" key="1">
    <source>
        <dbReference type="ARBA" id="ARBA00004606"/>
    </source>
</evidence>
<dbReference type="GO" id="GO:0005794">
    <property type="term" value="C:Golgi apparatus"/>
    <property type="evidence" value="ECO:0007669"/>
    <property type="project" value="TreeGrafter"/>
</dbReference>
<evidence type="ECO:0000256" key="6">
    <source>
        <dbReference type="PIRSR" id="PIRSR018153-1"/>
    </source>
</evidence>
<evidence type="ECO:0000313" key="9">
    <source>
        <dbReference type="Proteomes" id="UP000398389"/>
    </source>
</evidence>
<dbReference type="GO" id="GO:0016020">
    <property type="term" value="C:membrane"/>
    <property type="evidence" value="ECO:0007669"/>
    <property type="project" value="UniProtKB-SubCell"/>
</dbReference>
<proteinExistence type="inferred from homology"/>
<dbReference type="Gene3D" id="3.90.550.10">
    <property type="entry name" value="Spore Coat Polysaccharide Biosynthesis Protein SpsA, Chain A"/>
    <property type="match status" value="1"/>
</dbReference>
<evidence type="ECO:0000313" key="8">
    <source>
        <dbReference type="EMBL" id="VVT48743.1"/>
    </source>
</evidence>
<evidence type="ECO:0000256" key="5">
    <source>
        <dbReference type="ARBA" id="ARBA00022968"/>
    </source>
</evidence>
<dbReference type="PANTHER" id="PTHR31121:SF6">
    <property type="entry name" value="ALPHA-1,2 MANNOSYLTRANSFERASE KTR1"/>
    <property type="match status" value="1"/>
</dbReference>
<dbReference type="GO" id="GO:0006487">
    <property type="term" value="P:protein N-linked glycosylation"/>
    <property type="evidence" value="ECO:0007669"/>
    <property type="project" value="TreeGrafter"/>
</dbReference>
<keyword evidence="4" id="KW-0808">Transferase</keyword>
<sequence length="481" mass="56845">MSRYPKLLRLVVLLTLLILGLVYISTYHREYVNSISDKSMNTISDIYKQNFGETTTESEEQQPEVLEEKPENASNDEKKAEEAPKEQEQQSNENENENKNQEQEQEQPSNQEEPKKEVDNAVTSNPQFKITDNGDIDKPNNGIPPKLTTFPGAEYVRENATFVTLARNSDLWELVESINHVEDRFNRKFKYDWVFLNDKPFDENFIKVTTNLVSGKTHYGLIPPEHWSFPDWIDKDRAALVREEMRAKKIIYGDSVPYRHMCRFESGFFWRQPVMNQFKYYWRVEPGIKLYCDIDYDVFKYMAENKLKYGFTISLYEYRETIATLWDNVKKFLTEGGEKYLAKNNLMNYVSDNNGDDYNLCHFWSNFEIGDLDFWRGEAYRSFFKFLDQAGGFFYERWGDAPVHSIAASLFLNKNEIHHFEDIGYYHAPFHHCPTTEEMRTDRRCVCNPDENFAWKGYSCTPKFYNAYGLTRPKGWSEQSE</sequence>
<evidence type="ECO:0000256" key="2">
    <source>
        <dbReference type="ARBA" id="ARBA00007677"/>
    </source>
</evidence>
<evidence type="ECO:0000256" key="3">
    <source>
        <dbReference type="ARBA" id="ARBA00022676"/>
    </source>
</evidence>
<dbReference type="SUPFAM" id="SSF53448">
    <property type="entry name" value="Nucleotide-diphospho-sugar transferases"/>
    <property type="match status" value="1"/>
</dbReference>
<keyword evidence="5" id="KW-0812">Transmembrane</keyword>
<keyword evidence="5" id="KW-0735">Signal-anchor</keyword>
<reference evidence="8 9" key="1">
    <citation type="submission" date="2019-09" db="EMBL/GenBank/DDBJ databases">
        <authorList>
            <person name="Brejova B."/>
        </authorList>
    </citation>
    <scope>NUCLEOTIDE SEQUENCE [LARGE SCALE GENOMIC DNA]</scope>
</reference>
<feature type="region of interest" description="Disordered" evidence="7">
    <location>
        <begin position="53"/>
        <end position="145"/>
    </location>
</feature>
<dbReference type="GO" id="GO:0000032">
    <property type="term" value="P:cell wall mannoprotein biosynthetic process"/>
    <property type="evidence" value="ECO:0007669"/>
    <property type="project" value="TreeGrafter"/>
</dbReference>
<dbReference type="InterPro" id="IPR029044">
    <property type="entry name" value="Nucleotide-diphossugar_trans"/>
</dbReference>
<feature type="active site" description="Nucleophile" evidence="6">
    <location>
        <position position="368"/>
    </location>
</feature>
<dbReference type="Pfam" id="PF01793">
    <property type="entry name" value="Glyco_transf_15"/>
    <property type="match status" value="1"/>
</dbReference>